<comment type="caution">
    <text evidence="6">Lacks conserved residue(s) required for the propagation of feature annotation.</text>
</comment>
<keyword evidence="4 6" id="KW-1133">Transmembrane helix</keyword>
<dbReference type="Pfam" id="PF03134">
    <property type="entry name" value="TB2_DP1_HVA22"/>
    <property type="match status" value="1"/>
</dbReference>
<evidence type="ECO:0000256" key="2">
    <source>
        <dbReference type="ARBA" id="ARBA00008573"/>
    </source>
</evidence>
<evidence type="ECO:0000256" key="1">
    <source>
        <dbReference type="ARBA" id="ARBA00004141"/>
    </source>
</evidence>
<feature type="transmembrane region" description="Helical" evidence="6">
    <location>
        <begin position="74"/>
        <end position="91"/>
    </location>
</feature>
<gene>
    <name evidence="7" type="ORF">BCR36DRAFT_353525</name>
</gene>
<accession>A0A1Y1V9M4</accession>
<name>A0A1Y1V9M4_9FUNG</name>
<keyword evidence="8" id="KW-1185">Reference proteome</keyword>
<evidence type="ECO:0000256" key="6">
    <source>
        <dbReference type="RuleBase" id="RU362006"/>
    </source>
</evidence>
<evidence type="ECO:0000256" key="4">
    <source>
        <dbReference type="ARBA" id="ARBA00022989"/>
    </source>
</evidence>
<sequence length="152" mass="17989">MFENSLKRSKEKVQNKDFTPKELSFLIGAFVLLIYLATYPFFGRLFADIIGFVYPAYKSFQALNYGNYEKRKELLSYWVVLSFFYAFECVSNTPGKVRLYYIYRSLITLWLYLPQTKGAQFIYNNIIKVVLKHNQKSIDQTVKDISNKMHLN</sequence>
<keyword evidence="5 6" id="KW-0472">Membrane</keyword>
<proteinExistence type="inferred from homology"/>
<comment type="similarity">
    <text evidence="2 6">Belongs to the DP1 family.</text>
</comment>
<reference evidence="7 8" key="2">
    <citation type="submission" date="2016-08" db="EMBL/GenBank/DDBJ databases">
        <title>Pervasive Adenine N6-methylation of Active Genes in Fungi.</title>
        <authorList>
            <consortium name="DOE Joint Genome Institute"/>
            <person name="Mondo S.J."/>
            <person name="Dannebaum R.O."/>
            <person name="Kuo R.C."/>
            <person name="Labutti K."/>
            <person name="Haridas S."/>
            <person name="Kuo A."/>
            <person name="Salamov A."/>
            <person name="Ahrendt S.R."/>
            <person name="Lipzen A."/>
            <person name="Sullivan W."/>
            <person name="Andreopoulos W.B."/>
            <person name="Clum A."/>
            <person name="Lindquist E."/>
            <person name="Daum C."/>
            <person name="Ramamoorthy G.K."/>
            <person name="Gryganskyi A."/>
            <person name="Culley D."/>
            <person name="Magnuson J.K."/>
            <person name="James T.Y."/>
            <person name="O'Malley M.A."/>
            <person name="Stajich J.E."/>
            <person name="Spatafora J.W."/>
            <person name="Visel A."/>
            <person name="Grigoriev I.V."/>
        </authorList>
    </citation>
    <scope>NUCLEOTIDE SEQUENCE [LARGE SCALE GENOMIC DNA]</scope>
    <source>
        <strain evidence="8">finn</strain>
    </source>
</reference>
<comment type="caution">
    <text evidence="7">The sequence shown here is derived from an EMBL/GenBank/DDBJ whole genome shotgun (WGS) entry which is preliminary data.</text>
</comment>
<dbReference type="PANTHER" id="PTHR12300:SF161">
    <property type="entry name" value="RECEPTOR EXPRESSION-ENHANCING PROTEIN"/>
    <property type="match status" value="1"/>
</dbReference>
<dbReference type="InterPro" id="IPR004345">
    <property type="entry name" value="TB2_DP1_HVA22"/>
</dbReference>
<dbReference type="PANTHER" id="PTHR12300">
    <property type="entry name" value="HVA22-LIKE PROTEINS"/>
    <property type="match status" value="1"/>
</dbReference>
<evidence type="ECO:0000313" key="8">
    <source>
        <dbReference type="Proteomes" id="UP000193719"/>
    </source>
</evidence>
<evidence type="ECO:0000313" key="7">
    <source>
        <dbReference type="EMBL" id="ORX49756.1"/>
    </source>
</evidence>
<dbReference type="STRING" id="1754191.A0A1Y1V9M4"/>
<evidence type="ECO:0000256" key="3">
    <source>
        <dbReference type="ARBA" id="ARBA00022692"/>
    </source>
</evidence>
<evidence type="ECO:0000256" key="5">
    <source>
        <dbReference type="ARBA" id="ARBA00023136"/>
    </source>
</evidence>
<dbReference type="OrthoDB" id="10009287at2759"/>
<dbReference type="GO" id="GO:0016020">
    <property type="term" value="C:membrane"/>
    <property type="evidence" value="ECO:0007669"/>
    <property type="project" value="UniProtKB-SubCell"/>
</dbReference>
<organism evidence="7 8">
    <name type="scientific">Piromyces finnis</name>
    <dbReference type="NCBI Taxonomy" id="1754191"/>
    <lineage>
        <taxon>Eukaryota</taxon>
        <taxon>Fungi</taxon>
        <taxon>Fungi incertae sedis</taxon>
        <taxon>Chytridiomycota</taxon>
        <taxon>Chytridiomycota incertae sedis</taxon>
        <taxon>Neocallimastigomycetes</taxon>
        <taxon>Neocallimastigales</taxon>
        <taxon>Neocallimastigaceae</taxon>
        <taxon>Piromyces</taxon>
    </lineage>
</organism>
<keyword evidence="3 6" id="KW-0812">Transmembrane</keyword>
<protein>
    <recommendedName>
        <fullName evidence="6">Protein YOP1</fullName>
    </recommendedName>
</protein>
<reference evidence="7 8" key="1">
    <citation type="submission" date="2016-08" db="EMBL/GenBank/DDBJ databases">
        <title>Genomes of anaerobic fungi encode conserved fungal cellulosomes for biomass hydrolysis.</title>
        <authorList>
            <consortium name="DOE Joint Genome Institute"/>
            <person name="Haitjema C.H."/>
            <person name="Gilmore S.P."/>
            <person name="Henske J.K."/>
            <person name="Solomon K.V."/>
            <person name="De Groot R."/>
            <person name="Kuo A."/>
            <person name="Mondo S.J."/>
            <person name="Salamov A.A."/>
            <person name="Labutti K."/>
            <person name="Zhao Z."/>
            <person name="Chiniquy J."/>
            <person name="Barry K."/>
            <person name="Brewer H.M."/>
            <person name="Purvine S.O."/>
            <person name="Wright A.T."/>
            <person name="Boxma B."/>
            <person name="Van Alen T."/>
            <person name="Hackstein J.H."/>
            <person name="Baker S.E."/>
            <person name="Grigoriev I.V."/>
            <person name="O'Malley M.A."/>
        </authorList>
    </citation>
    <scope>NUCLEOTIDE SEQUENCE [LARGE SCALE GENOMIC DNA]</scope>
    <source>
        <strain evidence="8">finn</strain>
    </source>
</reference>
<dbReference type="Proteomes" id="UP000193719">
    <property type="component" value="Unassembled WGS sequence"/>
</dbReference>
<feature type="transmembrane region" description="Helical" evidence="6">
    <location>
        <begin position="25"/>
        <end position="54"/>
    </location>
</feature>
<dbReference type="AlphaFoldDB" id="A0A1Y1V9M4"/>
<comment type="subcellular location">
    <subcellularLocation>
        <location evidence="1 6">Membrane</location>
        <topology evidence="1 6">Multi-pass membrane protein</topology>
    </subcellularLocation>
</comment>
<dbReference type="EMBL" id="MCFH01000023">
    <property type="protein sequence ID" value="ORX49756.1"/>
    <property type="molecule type" value="Genomic_DNA"/>
</dbReference>